<dbReference type="EMBL" id="CAWUFR010001030">
    <property type="protein sequence ID" value="CAK6982482.1"/>
    <property type="molecule type" value="Genomic_DNA"/>
</dbReference>
<evidence type="ECO:0000256" key="1">
    <source>
        <dbReference type="SAM" id="MobiDB-lite"/>
    </source>
</evidence>
<feature type="region of interest" description="Disordered" evidence="1">
    <location>
        <begin position="377"/>
        <end position="396"/>
    </location>
</feature>
<name>A0AAV1QDJ5_SCOSC</name>
<feature type="region of interest" description="Disordered" evidence="1">
    <location>
        <begin position="103"/>
        <end position="139"/>
    </location>
</feature>
<sequence length="396" mass="43011">MSRRSTCCRTKRCSLVVGHQAPAAGEVVVVGGHLLAIKIKERHRSRSASVTRGRPAGATTGSAWSHQRASRRLFAALFAWPGRGSAIHAPAGWSASRPALSTTASTGLDALPPRRGPARLFDRRHGRSPPPAGGERHPWSPNRWRCMNIVAVAPDRRHRPASIALAAARTNAQQRPAVRLPGHGSVAPPPAPRPPGGEERLLDGRRPRSASRCPAPIHGAAMGRNIFVAAGAYVACSSCLICSCSARLATINRFEGLLDRPARPSDQPQSWSQWRGNVTVSDTRWSQIQSSTIWRWSANIVTGCSSFACAGVGTEDQHRPGSESPFHQLVELVEFAAPEQRTASRTTALNGLQTHRRHQRERTVQRMPVVQIDVGVCSPTTTQESHRRATKRTERS</sequence>
<gene>
    <name evidence="2" type="ORF">FSCOSCO3_A001156</name>
</gene>
<proteinExistence type="predicted"/>
<accession>A0AAV1QDJ5</accession>
<evidence type="ECO:0000313" key="2">
    <source>
        <dbReference type="EMBL" id="CAK6982482.1"/>
    </source>
</evidence>
<protein>
    <submittedName>
        <fullName evidence="2">Uncharacterized protein</fullName>
    </submittedName>
</protein>
<dbReference type="AlphaFoldDB" id="A0AAV1QDJ5"/>
<feature type="compositionally biased region" description="Basic and acidic residues" evidence="1">
    <location>
        <begin position="196"/>
        <end position="206"/>
    </location>
</feature>
<dbReference type="Proteomes" id="UP001314229">
    <property type="component" value="Unassembled WGS sequence"/>
</dbReference>
<evidence type="ECO:0000313" key="3">
    <source>
        <dbReference type="Proteomes" id="UP001314229"/>
    </source>
</evidence>
<organism evidence="2 3">
    <name type="scientific">Scomber scombrus</name>
    <name type="common">Atlantic mackerel</name>
    <name type="synonym">Scomber vernalis</name>
    <dbReference type="NCBI Taxonomy" id="13677"/>
    <lineage>
        <taxon>Eukaryota</taxon>
        <taxon>Metazoa</taxon>
        <taxon>Chordata</taxon>
        <taxon>Craniata</taxon>
        <taxon>Vertebrata</taxon>
        <taxon>Euteleostomi</taxon>
        <taxon>Actinopterygii</taxon>
        <taxon>Neopterygii</taxon>
        <taxon>Teleostei</taxon>
        <taxon>Neoteleostei</taxon>
        <taxon>Acanthomorphata</taxon>
        <taxon>Pelagiaria</taxon>
        <taxon>Scombriformes</taxon>
        <taxon>Scombridae</taxon>
        <taxon>Scomber</taxon>
    </lineage>
</organism>
<feature type="region of interest" description="Disordered" evidence="1">
    <location>
        <begin position="43"/>
        <end position="64"/>
    </location>
</feature>
<comment type="caution">
    <text evidence="2">The sequence shown here is derived from an EMBL/GenBank/DDBJ whole genome shotgun (WGS) entry which is preliminary data.</text>
</comment>
<feature type="compositionally biased region" description="Basic and acidic residues" evidence="1">
    <location>
        <begin position="384"/>
        <end position="396"/>
    </location>
</feature>
<reference evidence="2 3" key="1">
    <citation type="submission" date="2024-01" db="EMBL/GenBank/DDBJ databases">
        <authorList>
            <person name="Alioto T."/>
            <person name="Alioto T."/>
            <person name="Gomez Garrido J."/>
        </authorList>
    </citation>
    <scope>NUCLEOTIDE SEQUENCE [LARGE SCALE GENOMIC DNA]</scope>
</reference>
<feature type="region of interest" description="Disordered" evidence="1">
    <location>
        <begin position="170"/>
        <end position="210"/>
    </location>
</feature>
<keyword evidence="3" id="KW-1185">Reference proteome</keyword>